<protein>
    <submittedName>
        <fullName evidence="7">Acyl-CoA synthetase</fullName>
    </submittedName>
</protein>
<keyword evidence="3 5" id="KW-0067">ATP-binding</keyword>
<dbReference type="SUPFAM" id="SSF51735">
    <property type="entry name" value="NAD(P)-binding Rossmann-fold domains"/>
    <property type="match status" value="1"/>
</dbReference>
<dbReference type="Proteomes" id="UP000638263">
    <property type="component" value="Unassembled WGS sequence"/>
</dbReference>
<evidence type="ECO:0000259" key="6">
    <source>
        <dbReference type="PROSITE" id="PS50975"/>
    </source>
</evidence>
<dbReference type="InterPro" id="IPR003781">
    <property type="entry name" value="CoA-bd"/>
</dbReference>
<dbReference type="InterPro" id="IPR011761">
    <property type="entry name" value="ATP-grasp"/>
</dbReference>
<accession>A0A917RP17</accession>
<dbReference type="Gene3D" id="3.40.50.720">
    <property type="entry name" value="NAD(P)-binding Rossmann-like Domain"/>
    <property type="match status" value="1"/>
</dbReference>
<dbReference type="Pfam" id="PF13549">
    <property type="entry name" value="ATP-grasp_5"/>
    <property type="match status" value="1"/>
</dbReference>
<sequence>MSQTNGRDVFSRDDLKKLIDPAVIAVVGASATPGGFGKRTMENLSGFTGRVYGVNPRYDTVEGRPCVPGLRDLPELPDCVIVCVAGHLVLETLEEAARVGARGAVVYASGFSETGLEEGIAAQVAIAELAQRTGLRVAGPNCVGLINLGTGGAMNFMTDSGAITAGAAGGIAIVSQSGALGYTVLQAVQRGVGVSHYLASGNSADVDVCDYIAYLAQEPTAEVIICLMEGVKSGERFMQAARLADAAGKPLIVYKAGNGVKSGLAAMSHTGTLTGSTAAYEAACERAGAIWVDDLEALTEIASFFAKNPRGPAAPGVGIMSTSGGAGVINADKAEANDLELPALHESTRLALSEVVPAFGSIGNPADLTAEVLKDAATFAHCLDAFTADPGLGAVVVPLVFVHETTTGVRASILGQAGARTETALAAVWMNEWLEGPGSRDLDGDPKITLFRSAARCMRAIRLWQNWHTRRRTFDARPSSKRISDPAAAATIRGILAAVEDKSSALTEQQAKAALSAYGIAVPREALATTAEEAAEFADRLGYPVVLKIASADIQHKTEVGGVRLNLGSAGEVRAAAAEILHSVRSLAPGARIDGVSVQTMVGAGAEVLLGSRIDPQFGPMITVGSGGILVELLRDVSTQPAPVTADTARRMIASLRLHKILTGVRGDPGYDIDALVDVIVRFSEMVGDLADVLTEVDVNPLIVGRTGATAADALVVTGHPEAAAIQEGARNG</sequence>
<dbReference type="RefSeq" id="WP_082681509.1">
    <property type="nucleotide sequence ID" value="NZ_BMMH01000006.1"/>
</dbReference>
<dbReference type="InterPro" id="IPR051538">
    <property type="entry name" value="Acyl-CoA_Synth/Transferase"/>
</dbReference>
<dbReference type="InterPro" id="IPR016102">
    <property type="entry name" value="Succinyl-CoA_synth-like"/>
</dbReference>
<reference evidence="7" key="2">
    <citation type="submission" date="2020-09" db="EMBL/GenBank/DDBJ databases">
        <authorList>
            <person name="Sun Q."/>
            <person name="Zhou Y."/>
        </authorList>
    </citation>
    <scope>NUCLEOTIDE SEQUENCE</scope>
    <source>
        <strain evidence="7">CGMCC 4.3508</strain>
    </source>
</reference>
<evidence type="ECO:0000256" key="4">
    <source>
        <dbReference type="ARBA" id="ARBA00060888"/>
    </source>
</evidence>
<dbReference type="InterPro" id="IPR032875">
    <property type="entry name" value="Succ_CoA_lig_flav_dom"/>
</dbReference>
<comment type="similarity">
    <text evidence="4">In the N-terminal section; belongs to the acetate CoA ligase alpha subunit family.</text>
</comment>
<dbReference type="PANTHER" id="PTHR43334:SF1">
    <property type="entry name" value="3-HYDROXYPROPIONATE--COA LIGASE [ADP-FORMING]"/>
    <property type="match status" value="1"/>
</dbReference>
<dbReference type="Gene3D" id="3.40.50.261">
    <property type="entry name" value="Succinyl-CoA synthetase domains"/>
    <property type="match status" value="2"/>
</dbReference>
<dbReference type="SUPFAM" id="SSF56059">
    <property type="entry name" value="Glutathione synthetase ATP-binding domain-like"/>
    <property type="match status" value="1"/>
</dbReference>
<proteinExistence type="inferred from homology"/>
<dbReference type="Gene3D" id="3.30.470.20">
    <property type="entry name" value="ATP-grasp fold, B domain"/>
    <property type="match status" value="1"/>
</dbReference>
<dbReference type="AlphaFoldDB" id="A0A917RP17"/>
<feature type="domain" description="ATP-grasp" evidence="6">
    <location>
        <begin position="512"/>
        <end position="548"/>
    </location>
</feature>
<dbReference type="Pfam" id="PF13607">
    <property type="entry name" value="Succ_CoA_lig"/>
    <property type="match status" value="1"/>
</dbReference>
<dbReference type="Gene3D" id="3.30.1490.20">
    <property type="entry name" value="ATP-grasp fold, A domain"/>
    <property type="match status" value="1"/>
</dbReference>
<dbReference type="EMBL" id="BMMH01000006">
    <property type="protein sequence ID" value="GGL16171.1"/>
    <property type="molecule type" value="Genomic_DNA"/>
</dbReference>
<dbReference type="InterPro" id="IPR036291">
    <property type="entry name" value="NAD(P)-bd_dom_sf"/>
</dbReference>
<dbReference type="SUPFAM" id="SSF52210">
    <property type="entry name" value="Succinyl-CoA synthetase domains"/>
    <property type="match status" value="2"/>
</dbReference>
<reference evidence="7" key="1">
    <citation type="journal article" date="2014" name="Int. J. Syst. Evol. Microbiol.">
        <title>Complete genome sequence of Corynebacterium casei LMG S-19264T (=DSM 44701T), isolated from a smear-ripened cheese.</title>
        <authorList>
            <consortium name="US DOE Joint Genome Institute (JGI-PGF)"/>
            <person name="Walter F."/>
            <person name="Albersmeier A."/>
            <person name="Kalinowski J."/>
            <person name="Ruckert C."/>
        </authorList>
    </citation>
    <scope>NUCLEOTIDE SEQUENCE</scope>
    <source>
        <strain evidence="7">CGMCC 4.3508</strain>
    </source>
</reference>
<comment type="caution">
    <text evidence="7">The sequence shown here is derived from an EMBL/GenBank/DDBJ whole genome shotgun (WGS) entry which is preliminary data.</text>
</comment>
<evidence type="ECO:0000256" key="5">
    <source>
        <dbReference type="PROSITE-ProRule" id="PRU00409"/>
    </source>
</evidence>
<evidence type="ECO:0000313" key="7">
    <source>
        <dbReference type="EMBL" id="GGL16171.1"/>
    </source>
</evidence>
<name>A0A917RP17_9NOCA</name>
<dbReference type="GO" id="GO:0046872">
    <property type="term" value="F:metal ion binding"/>
    <property type="evidence" value="ECO:0007669"/>
    <property type="project" value="InterPro"/>
</dbReference>
<evidence type="ECO:0000256" key="3">
    <source>
        <dbReference type="ARBA" id="ARBA00022840"/>
    </source>
</evidence>
<evidence type="ECO:0000256" key="1">
    <source>
        <dbReference type="ARBA" id="ARBA00022598"/>
    </source>
</evidence>
<dbReference type="PANTHER" id="PTHR43334">
    <property type="entry name" value="ACETATE--COA LIGASE [ADP-FORMING]"/>
    <property type="match status" value="1"/>
</dbReference>
<evidence type="ECO:0000313" key="8">
    <source>
        <dbReference type="Proteomes" id="UP000638263"/>
    </source>
</evidence>
<keyword evidence="8" id="KW-1185">Reference proteome</keyword>
<dbReference type="Pfam" id="PF13380">
    <property type="entry name" value="CoA_binding_2"/>
    <property type="match status" value="1"/>
</dbReference>
<dbReference type="GO" id="GO:0005524">
    <property type="term" value="F:ATP binding"/>
    <property type="evidence" value="ECO:0007669"/>
    <property type="project" value="UniProtKB-UniRule"/>
</dbReference>
<dbReference type="GO" id="GO:0016874">
    <property type="term" value="F:ligase activity"/>
    <property type="evidence" value="ECO:0007669"/>
    <property type="project" value="UniProtKB-KW"/>
</dbReference>
<dbReference type="SMART" id="SM00881">
    <property type="entry name" value="CoA_binding"/>
    <property type="match status" value="1"/>
</dbReference>
<dbReference type="InterPro" id="IPR013815">
    <property type="entry name" value="ATP_grasp_subdomain_1"/>
</dbReference>
<dbReference type="FunFam" id="3.30.1490.20:FF:000020">
    <property type="entry name" value="Protein lysine acetyltransferase"/>
    <property type="match status" value="1"/>
</dbReference>
<organism evidence="7 8">
    <name type="scientific">Nocardia jinanensis</name>
    <dbReference type="NCBI Taxonomy" id="382504"/>
    <lineage>
        <taxon>Bacteria</taxon>
        <taxon>Bacillati</taxon>
        <taxon>Actinomycetota</taxon>
        <taxon>Actinomycetes</taxon>
        <taxon>Mycobacteriales</taxon>
        <taxon>Nocardiaceae</taxon>
        <taxon>Nocardia</taxon>
    </lineage>
</organism>
<keyword evidence="2 5" id="KW-0547">Nucleotide-binding</keyword>
<evidence type="ECO:0000256" key="2">
    <source>
        <dbReference type="ARBA" id="ARBA00022741"/>
    </source>
</evidence>
<dbReference type="PROSITE" id="PS50975">
    <property type="entry name" value="ATP_GRASP"/>
    <property type="match status" value="1"/>
</dbReference>
<gene>
    <name evidence="7" type="ORF">GCM10011588_33570</name>
</gene>
<keyword evidence="1" id="KW-0436">Ligase</keyword>